<dbReference type="InterPro" id="IPR050425">
    <property type="entry name" value="NAD(P)_dehydrat-like"/>
</dbReference>
<keyword evidence="1" id="KW-0560">Oxidoreductase</keyword>
<dbReference type="InterPro" id="IPR001509">
    <property type="entry name" value="Epimerase_deHydtase"/>
</dbReference>
<dbReference type="Gene3D" id="3.40.50.720">
    <property type="entry name" value="NAD(P)-binding Rossmann-like Domain"/>
    <property type="match status" value="1"/>
</dbReference>
<dbReference type="FunFam" id="3.40.50.720:FF:000191">
    <property type="entry name" value="Methylglyoxal reductase (NADPH-dependent)"/>
    <property type="match status" value="1"/>
</dbReference>
<comment type="similarity">
    <text evidence="2">Belongs to the NAD(P)-dependent epimerase/dehydratase family. Dihydroflavonol-4-reductase subfamily.</text>
</comment>
<accession>A0A9W4XCE7</accession>
<evidence type="ECO:0000256" key="1">
    <source>
        <dbReference type="ARBA" id="ARBA00023002"/>
    </source>
</evidence>
<reference evidence="4" key="1">
    <citation type="submission" date="2022-12" db="EMBL/GenBank/DDBJ databases">
        <authorList>
            <person name="Brejova B."/>
        </authorList>
    </citation>
    <scope>NUCLEOTIDE SEQUENCE</scope>
</reference>
<gene>
    <name evidence="4" type="ORF">CANVERA_P5014</name>
</gene>
<evidence type="ECO:0000313" key="5">
    <source>
        <dbReference type="Proteomes" id="UP001152885"/>
    </source>
</evidence>
<dbReference type="InterPro" id="IPR036291">
    <property type="entry name" value="NAD(P)-bd_dom_sf"/>
</dbReference>
<proteinExistence type="inferred from homology"/>
<name>A0A9W4XCE7_9ASCO</name>
<dbReference type="EMBL" id="CANTUO010000007">
    <property type="protein sequence ID" value="CAI5760505.1"/>
    <property type="molecule type" value="Genomic_DNA"/>
</dbReference>
<keyword evidence="5" id="KW-1185">Reference proteome</keyword>
<evidence type="ECO:0000259" key="3">
    <source>
        <dbReference type="Pfam" id="PF01370"/>
    </source>
</evidence>
<evidence type="ECO:0000313" key="4">
    <source>
        <dbReference type="EMBL" id="CAI5760505.1"/>
    </source>
</evidence>
<dbReference type="Proteomes" id="UP001152885">
    <property type="component" value="Unassembled WGS sequence"/>
</dbReference>
<feature type="domain" description="NAD-dependent epimerase/dehydratase" evidence="3">
    <location>
        <begin position="4"/>
        <end position="255"/>
    </location>
</feature>
<dbReference type="OrthoDB" id="2735536at2759"/>
<dbReference type="PANTHER" id="PTHR10366">
    <property type="entry name" value="NAD DEPENDENT EPIMERASE/DEHYDRATASE"/>
    <property type="match status" value="1"/>
</dbReference>
<evidence type="ECO:0000256" key="2">
    <source>
        <dbReference type="ARBA" id="ARBA00023445"/>
    </source>
</evidence>
<sequence length="340" mass="37558">MVKVIISGATGFVAQHIVSQLLKSNYSVIGTVRSESKGQNLKSKFNNDNFQFEIVEDVEKAGAFDKTLQNHQDATVFLHTASPFHFRATDIEKELLLPAINGTKNALEAITKYGENIKRVVITSSYAAIGTASIDADPKNTITEDDWNLVTWEEALSNPVTGYRGSKTFAEKAAWEFYKENKPKWKLSTVNPSFIFGPQFNSDGVKATLNTSSEVINNILKLGPDGQLPPFKGGWVDVRDVAKAHIVAFEKDSAIDQRLLLNQSRFATQSIIDIINENFESLRGKIPKGDPGSDKKIIATQLAKVDNSKTLKILGFELIDLKTSVIDSVQQIIDVRKGNL</sequence>
<dbReference type="PANTHER" id="PTHR10366:SF564">
    <property type="entry name" value="STEROL-4-ALPHA-CARBOXYLATE 3-DEHYDROGENASE, DECARBOXYLATING"/>
    <property type="match status" value="1"/>
</dbReference>
<dbReference type="AlphaFoldDB" id="A0A9W4XCE7"/>
<organism evidence="4 5">
    <name type="scientific">Candida verbasci</name>
    <dbReference type="NCBI Taxonomy" id="1227364"/>
    <lineage>
        <taxon>Eukaryota</taxon>
        <taxon>Fungi</taxon>
        <taxon>Dikarya</taxon>
        <taxon>Ascomycota</taxon>
        <taxon>Saccharomycotina</taxon>
        <taxon>Pichiomycetes</taxon>
        <taxon>Debaryomycetaceae</taxon>
        <taxon>Candida/Lodderomyces clade</taxon>
        <taxon>Candida</taxon>
    </lineage>
</organism>
<comment type="caution">
    <text evidence="4">The sequence shown here is derived from an EMBL/GenBank/DDBJ whole genome shotgun (WGS) entry which is preliminary data.</text>
</comment>
<dbReference type="Pfam" id="PF01370">
    <property type="entry name" value="Epimerase"/>
    <property type="match status" value="1"/>
</dbReference>
<protein>
    <recommendedName>
        <fullName evidence="3">NAD-dependent epimerase/dehydratase domain-containing protein</fullName>
    </recommendedName>
</protein>
<dbReference type="GO" id="GO:0016616">
    <property type="term" value="F:oxidoreductase activity, acting on the CH-OH group of donors, NAD or NADP as acceptor"/>
    <property type="evidence" value="ECO:0007669"/>
    <property type="project" value="TreeGrafter"/>
</dbReference>
<dbReference type="SUPFAM" id="SSF51735">
    <property type="entry name" value="NAD(P)-binding Rossmann-fold domains"/>
    <property type="match status" value="1"/>
</dbReference>
<dbReference type="CDD" id="cd05227">
    <property type="entry name" value="AR_SDR_e"/>
    <property type="match status" value="1"/>
</dbReference>